<evidence type="ECO:0000256" key="1">
    <source>
        <dbReference type="SAM" id="MobiDB-lite"/>
    </source>
</evidence>
<feature type="region of interest" description="Disordered" evidence="1">
    <location>
        <begin position="173"/>
        <end position="204"/>
    </location>
</feature>
<dbReference type="EMBL" id="LT629732">
    <property type="protein sequence ID" value="SDT27512.1"/>
    <property type="molecule type" value="Genomic_DNA"/>
</dbReference>
<evidence type="ECO:0000313" key="4">
    <source>
        <dbReference type="EMBL" id="SDT27512.1"/>
    </source>
</evidence>
<proteinExistence type="predicted"/>
<keyword evidence="5" id="KW-1185">Reference proteome</keyword>
<dbReference type="PROSITE" id="PS51257">
    <property type="entry name" value="PROKAR_LIPOPROTEIN"/>
    <property type="match status" value="1"/>
</dbReference>
<feature type="compositionally biased region" description="Low complexity" evidence="1">
    <location>
        <begin position="189"/>
        <end position="204"/>
    </location>
</feature>
<reference evidence="4 5" key="1">
    <citation type="submission" date="2016-10" db="EMBL/GenBank/DDBJ databases">
        <authorList>
            <person name="de Groot N.N."/>
        </authorList>
    </citation>
    <scope>NUCLEOTIDE SEQUENCE [LARGE SCALE GENOMIC DNA]</scope>
    <source>
        <strain evidence="4 5">DSM 22024</strain>
    </source>
</reference>
<dbReference type="AlphaFoldDB" id="A0A1H1Z1T6"/>
<evidence type="ECO:0000313" key="3">
    <source>
        <dbReference type="EMBL" id="SDR67963.1"/>
    </source>
</evidence>
<organism evidence="4 5">
    <name type="scientific">Actinopolymorpha singaporensis</name>
    <dbReference type="NCBI Taxonomy" id="117157"/>
    <lineage>
        <taxon>Bacteria</taxon>
        <taxon>Bacillati</taxon>
        <taxon>Actinomycetota</taxon>
        <taxon>Actinomycetes</taxon>
        <taxon>Propionibacteriales</taxon>
        <taxon>Actinopolymorphaceae</taxon>
        <taxon>Actinopolymorpha</taxon>
    </lineage>
</organism>
<dbReference type="Pfam" id="PF13624">
    <property type="entry name" value="SurA_N_3"/>
    <property type="match status" value="1"/>
</dbReference>
<keyword evidence="2" id="KW-0732">Signal</keyword>
<gene>
    <name evidence="3" type="ORF">SAMN04489717_0009</name>
    <name evidence="4" type="ORF">SAMN04489717_5830</name>
</gene>
<sequence length="204" mass="21327">MVGRRHAGRVAVVALVAGLALSGCGAVSNPGAAATVGDETISVSYLQKQSRDILAKAGRSDLSDSESTKLQSDLLQQLVDDALIVPTARRAGVSASQADIDQVKSQIQSQRVVIPPDMLDGFARWVVLRRALNTKLLGREPASQQDQAKADQLVGREMAKTAKQVGVRVNPRYGTWSGGAVKPGGQLVTPGPTATQAPAAPQMP</sequence>
<evidence type="ECO:0008006" key="6">
    <source>
        <dbReference type="Google" id="ProtNLM"/>
    </source>
</evidence>
<accession>A0A1H1Z1T6</accession>
<dbReference type="EMBL" id="LT629732">
    <property type="protein sequence ID" value="SDR67963.1"/>
    <property type="molecule type" value="Genomic_DNA"/>
</dbReference>
<feature type="signal peptide" evidence="2">
    <location>
        <begin position="1"/>
        <end position="25"/>
    </location>
</feature>
<dbReference type="RefSeq" id="WP_172804836.1">
    <property type="nucleotide sequence ID" value="NZ_LT629732.1"/>
</dbReference>
<evidence type="ECO:0000313" key="5">
    <source>
        <dbReference type="Proteomes" id="UP000198983"/>
    </source>
</evidence>
<dbReference type="InterPro" id="IPR027304">
    <property type="entry name" value="Trigger_fact/SurA_dom_sf"/>
</dbReference>
<protein>
    <recommendedName>
        <fullName evidence="6">SurA N-terminal domain-containing protein</fullName>
    </recommendedName>
</protein>
<dbReference type="SUPFAM" id="SSF109998">
    <property type="entry name" value="Triger factor/SurA peptide-binding domain-like"/>
    <property type="match status" value="1"/>
</dbReference>
<name>A0A1H1Z1T6_9ACTN</name>
<evidence type="ECO:0000256" key="2">
    <source>
        <dbReference type="SAM" id="SignalP"/>
    </source>
</evidence>
<dbReference type="Proteomes" id="UP000198983">
    <property type="component" value="Chromosome I"/>
</dbReference>
<dbReference type="Gene3D" id="1.10.4030.10">
    <property type="entry name" value="Porin chaperone SurA, peptide-binding domain"/>
    <property type="match status" value="1"/>
</dbReference>
<dbReference type="STRING" id="117157.SAMN04489717_0009"/>
<feature type="chain" id="PRO_5038216873" description="SurA N-terminal domain-containing protein" evidence="2">
    <location>
        <begin position="26"/>
        <end position="204"/>
    </location>
</feature>